<accession>A0A127F8F5</accession>
<organism evidence="1 2">
    <name type="scientific">Steroidobacter denitrificans</name>
    <dbReference type="NCBI Taxonomy" id="465721"/>
    <lineage>
        <taxon>Bacteria</taxon>
        <taxon>Pseudomonadati</taxon>
        <taxon>Pseudomonadota</taxon>
        <taxon>Gammaproteobacteria</taxon>
        <taxon>Steroidobacterales</taxon>
        <taxon>Steroidobacteraceae</taxon>
        <taxon>Steroidobacter</taxon>
    </lineage>
</organism>
<sequence length="122" mass="13347">MHDPGDRDNEEGGAAMSPEGPSVVCKVIHTTCAACGAFTEYDGTRAMNVRQLRVLREQRCLRCGERGRTVIAMLSCHAKSYRLRKLPLNPLGTFPSARFKEANERPGVVDLQGFRARGGISA</sequence>
<dbReference type="EMBL" id="CP011971">
    <property type="protein sequence ID" value="AMN45885.1"/>
    <property type="molecule type" value="Genomic_DNA"/>
</dbReference>
<gene>
    <name evidence="1" type="ORF">ACG33_01920</name>
</gene>
<dbReference type="AlphaFoldDB" id="A0A127F8F5"/>
<name>A0A127F8F5_STEDE</name>
<evidence type="ECO:0000313" key="1">
    <source>
        <dbReference type="EMBL" id="AMN45885.1"/>
    </source>
</evidence>
<dbReference type="Proteomes" id="UP000070250">
    <property type="component" value="Chromosome"/>
</dbReference>
<dbReference type="KEGG" id="sdf:ACG33_01920"/>
<keyword evidence="2" id="KW-1185">Reference proteome</keyword>
<reference evidence="1 2" key="1">
    <citation type="submission" date="2015-06" db="EMBL/GenBank/DDBJ databases">
        <title>A Comprehensive Approach to Explore the Metabolic and Phylogenetic Diversity of Bacterial Steroid Degradation in the Environment: Testosterone as an Example.</title>
        <authorList>
            <person name="Yang F.-C."/>
            <person name="Chen Y.-L."/>
            <person name="Yu C.-P."/>
            <person name="Tang S.-L."/>
            <person name="Wang P.-H."/>
            <person name="Ismail W."/>
            <person name="Wang C.-H."/>
            <person name="Yang C.-Y."/>
            <person name="Chiang Y.-R."/>
        </authorList>
    </citation>
    <scope>NUCLEOTIDE SEQUENCE [LARGE SCALE GENOMIC DNA]</scope>
    <source>
        <strain evidence="1 2">DSM 18526</strain>
    </source>
</reference>
<protein>
    <submittedName>
        <fullName evidence="1">Uncharacterized protein</fullName>
    </submittedName>
</protein>
<evidence type="ECO:0000313" key="2">
    <source>
        <dbReference type="Proteomes" id="UP000070250"/>
    </source>
</evidence>
<proteinExistence type="predicted"/>